<proteinExistence type="predicted"/>
<dbReference type="Gramene" id="LPERR05G07030.1">
    <property type="protein sequence ID" value="LPERR05G07030.1"/>
    <property type="gene ID" value="LPERR05G07030"/>
</dbReference>
<reference evidence="3" key="2">
    <citation type="submission" date="2013-12" db="EMBL/GenBank/DDBJ databases">
        <authorList>
            <person name="Yu Y."/>
            <person name="Lee S."/>
            <person name="de Baynast K."/>
            <person name="Wissotski M."/>
            <person name="Liu L."/>
            <person name="Talag J."/>
            <person name="Goicoechea J."/>
            <person name="Angelova A."/>
            <person name="Jetty R."/>
            <person name="Kudrna D."/>
            <person name="Golser W."/>
            <person name="Rivera L."/>
            <person name="Zhang J."/>
            <person name="Wing R."/>
        </authorList>
    </citation>
    <scope>NUCLEOTIDE SEQUENCE</scope>
</reference>
<dbReference type="HOGENOM" id="CLU_2472328_0_0_1"/>
<name>A0A0D9WE98_9ORYZ</name>
<dbReference type="Proteomes" id="UP000032180">
    <property type="component" value="Chromosome 5"/>
</dbReference>
<accession>A0A0D9WE98</accession>
<dbReference type="AlphaFoldDB" id="A0A0D9WE98"/>
<evidence type="ECO:0000313" key="3">
    <source>
        <dbReference type="Proteomes" id="UP000032180"/>
    </source>
</evidence>
<protein>
    <submittedName>
        <fullName evidence="2">Uncharacterized protein</fullName>
    </submittedName>
</protein>
<evidence type="ECO:0000256" key="1">
    <source>
        <dbReference type="SAM" id="MobiDB-lite"/>
    </source>
</evidence>
<reference evidence="2 3" key="1">
    <citation type="submission" date="2012-08" db="EMBL/GenBank/DDBJ databases">
        <title>Oryza genome evolution.</title>
        <authorList>
            <person name="Wing R.A."/>
        </authorList>
    </citation>
    <scope>NUCLEOTIDE SEQUENCE</scope>
</reference>
<reference evidence="2" key="3">
    <citation type="submission" date="2015-04" db="UniProtKB">
        <authorList>
            <consortium name="EnsemblPlants"/>
        </authorList>
    </citation>
    <scope>IDENTIFICATION</scope>
</reference>
<evidence type="ECO:0000313" key="2">
    <source>
        <dbReference type="EnsemblPlants" id="LPERR05G07030.1"/>
    </source>
</evidence>
<feature type="region of interest" description="Disordered" evidence="1">
    <location>
        <begin position="66"/>
        <end position="88"/>
    </location>
</feature>
<keyword evidence="3" id="KW-1185">Reference proteome</keyword>
<sequence>MRRDREEVQSSPLWKLPETGWWANPSSPIQVSQIPSTQVTKSIDPTKQRQPLAIFVKGRPRLQKMWCPLSPPLSDSERTLMGGEAKEA</sequence>
<organism evidence="2 3">
    <name type="scientific">Leersia perrieri</name>
    <dbReference type="NCBI Taxonomy" id="77586"/>
    <lineage>
        <taxon>Eukaryota</taxon>
        <taxon>Viridiplantae</taxon>
        <taxon>Streptophyta</taxon>
        <taxon>Embryophyta</taxon>
        <taxon>Tracheophyta</taxon>
        <taxon>Spermatophyta</taxon>
        <taxon>Magnoliopsida</taxon>
        <taxon>Liliopsida</taxon>
        <taxon>Poales</taxon>
        <taxon>Poaceae</taxon>
        <taxon>BOP clade</taxon>
        <taxon>Oryzoideae</taxon>
        <taxon>Oryzeae</taxon>
        <taxon>Oryzinae</taxon>
        <taxon>Leersia</taxon>
    </lineage>
</organism>
<dbReference type="EnsemblPlants" id="LPERR05G07030.1">
    <property type="protein sequence ID" value="LPERR05G07030.1"/>
    <property type="gene ID" value="LPERR05G07030"/>
</dbReference>